<name>A0A940WWV1_9BACI</name>
<accession>A0A940WWV1</accession>
<comment type="caution">
    <text evidence="1">The sequence shown here is derived from an EMBL/GenBank/DDBJ whole genome shotgun (WGS) entry which is preliminary data.</text>
</comment>
<dbReference type="RefSeq" id="WP_210597557.1">
    <property type="nucleotide sequence ID" value="NZ_JAGKSQ010000004.1"/>
</dbReference>
<sequence length="158" mass="18620">MNTNNSNNNSCVKEELIPWQPTKSLKGNNTYDFNMIEMERHNDYLKISFEDHYGNIVDVFYRDLNNLCPLEYCVWAFRYSTELGSIHLNNRDIKGVNVDQDSVCFYKAKNSVYVSEFDENPIANKVVFPEVEHHLFITGDEIFEVIANYEPEFVERKK</sequence>
<protein>
    <submittedName>
        <fullName evidence="1">Uncharacterized protein</fullName>
    </submittedName>
</protein>
<dbReference type="Proteomes" id="UP000678228">
    <property type="component" value="Unassembled WGS sequence"/>
</dbReference>
<reference evidence="1" key="1">
    <citation type="submission" date="2021-03" db="EMBL/GenBank/DDBJ databases">
        <title>Bacillus suaedae sp. nov., isolated from Suaeda aralocaspica.</title>
        <authorList>
            <person name="Lei R.F.R."/>
        </authorList>
    </citation>
    <scope>NUCLEOTIDE SEQUENCE</scope>
    <source>
        <strain evidence="1">YZJH907-2</strain>
    </source>
</reference>
<dbReference type="EMBL" id="JAGKSQ010000004">
    <property type="protein sequence ID" value="MBP3951873.1"/>
    <property type="molecule type" value="Genomic_DNA"/>
</dbReference>
<keyword evidence="2" id="KW-1185">Reference proteome</keyword>
<dbReference type="AlphaFoldDB" id="A0A940WWV1"/>
<evidence type="ECO:0000313" key="1">
    <source>
        <dbReference type="EMBL" id="MBP3951873.1"/>
    </source>
</evidence>
<organism evidence="1 2">
    <name type="scientific">Halalkalibacter suaedae</name>
    <dbReference type="NCBI Taxonomy" id="2822140"/>
    <lineage>
        <taxon>Bacteria</taxon>
        <taxon>Bacillati</taxon>
        <taxon>Bacillota</taxon>
        <taxon>Bacilli</taxon>
        <taxon>Bacillales</taxon>
        <taxon>Bacillaceae</taxon>
        <taxon>Halalkalibacter</taxon>
    </lineage>
</organism>
<evidence type="ECO:0000313" key="2">
    <source>
        <dbReference type="Proteomes" id="UP000678228"/>
    </source>
</evidence>
<proteinExistence type="predicted"/>
<gene>
    <name evidence="1" type="ORF">J7W16_12100</name>
</gene>